<evidence type="ECO:0000313" key="2">
    <source>
        <dbReference type="EMBL" id="PLC50532.1"/>
    </source>
</evidence>
<dbReference type="EMBL" id="PDNW01000005">
    <property type="protein sequence ID" value="PLC50532.1"/>
    <property type="molecule type" value="Genomic_DNA"/>
</dbReference>
<keyword evidence="2" id="KW-0808">Transferase</keyword>
<dbReference type="SUPFAM" id="SSF53613">
    <property type="entry name" value="Ribokinase-like"/>
    <property type="match status" value="1"/>
</dbReference>
<dbReference type="GO" id="GO:0008972">
    <property type="term" value="F:phosphomethylpyrimidine kinase activity"/>
    <property type="evidence" value="ECO:0007669"/>
    <property type="project" value="TreeGrafter"/>
</dbReference>
<dbReference type="PANTHER" id="PTHR20858:SF17">
    <property type="entry name" value="HYDROXYMETHYLPYRIMIDINE_PHOSPHOMETHYLPYRIMIDINE KINASE THI20-RELATED"/>
    <property type="match status" value="1"/>
</dbReference>
<comment type="caution">
    <text evidence="2">The sequence shown here is derived from an EMBL/GenBank/DDBJ whole genome shotgun (WGS) entry which is preliminary data.</text>
</comment>
<accession>A0A2N4U677</accession>
<feature type="domain" description="Pyridoxamine kinase/Phosphomethylpyrimidine kinase" evidence="1">
    <location>
        <begin position="16"/>
        <end position="260"/>
    </location>
</feature>
<evidence type="ECO:0000259" key="1">
    <source>
        <dbReference type="Pfam" id="PF08543"/>
    </source>
</evidence>
<dbReference type="GO" id="GO:0009228">
    <property type="term" value="P:thiamine biosynthetic process"/>
    <property type="evidence" value="ECO:0007669"/>
    <property type="project" value="TreeGrafter"/>
</dbReference>
<dbReference type="Proteomes" id="UP000234190">
    <property type="component" value="Unassembled WGS sequence"/>
</dbReference>
<dbReference type="AlphaFoldDB" id="A0A2N4U677"/>
<reference evidence="2 3" key="1">
    <citation type="submission" date="2017-10" db="EMBL/GenBank/DDBJ databases">
        <title>Two draft genome sequences of Pusillimonas sp. strains isolated from a nitrate- and radionuclide-contaminated groundwater in Russia.</title>
        <authorList>
            <person name="Grouzdev D.S."/>
            <person name="Tourova T.P."/>
            <person name="Goeva M.A."/>
            <person name="Babich T.L."/>
            <person name="Sokolova D.S."/>
            <person name="Abdullin R."/>
            <person name="Poltaraus A.B."/>
            <person name="Toshchakov S.V."/>
            <person name="Nazina T.N."/>
        </authorList>
    </citation>
    <scope>NUCLEOTIDE SEQUENCE [LARGE SCALE GENOMIC DNA]</scope>
    <source>
        <strain evidence="2 3">JR1/69-3-13</strain>
    </source>
</reference>
<dbReference type="GO" id="GO:0008902">
    <property type="term" value="F:hydroxymethylpyrimidine kinase activity"/>
    <property type="evidence" value="ECO:0007669"/>
    <property type="project" value="TreeGrafter"/>
</dbReference>
<dbReference type="OrthoDB" id="9810880at2"/>
<dbReference type="UniPathway" id="UPA00060">
    <property type="reaction ID" value="UER00138"/>
</dbReference>
<dbReference type="PANTHER" id="PTHR20858">
    <property type="entry name" value="PHOSPHOMETHYLPYRIMIDINE KINASE"/>
    <property type="match status" value="1"/>
</dbReference>
<keyword evidence="3" id="KW-1185">Reference proteome</keyword>
<gene>
    <name evidence="2" type="ORF">CR159_08280</name>
</gene>
<dbReference type="GO" id="GO:0005829">
    <property type="term" value="C:cytosol"/>
    <property type="evidence" value="ECO:0007669"/>
    <property type="project" value="TreeGrafter"/>
</dbReference>
<dbReference type="GO" id="GO:0009229">
    <property type="term" value="P:thiamine diphosphate biosynthetic process"/>
    <property type="evidence" value="ECO:0007669"/>
    <property type="project" value="UniProtKB-UniPathway"/>
</dbReference>
<organism evidence="2 3">
    <name type="scientific">Pollutimonas subterranea</name>
    <dbReference type="NCBI Taxonomy" id="2045210"/>
    <lineage>
        <taxon>Bacteria</taxon>
        <taxon>Pseudomonadati</taxon>
        <taxon>Pseudomonadota</taxon>
        <taxon>Betaproteobacteria</taxon>
        <taxon>Burkholderiales</taxon>
        <taxon>Alcaligenaceae</taxon>
        <taxon>Pollutimonas</taxon>
    </lineage>
</organism>
<name>A0A2N4U677_9BURK</name>
<evidence type="ECO:0000313" key="3">
    <source>
        <dbReference type="Proteomes" id="UP000234190"/>
    </source>
</evidence>
<dbReference type="Gene3D" id="3.40.1190.20">
    <property type="match status" value="1"/>
</dbReference>
<dbReference type="InterPro" id="IPR029056">
    <property type="entry name" value="Ribokinase-like"/>
</dbReference>
<dbReference type="InterPro" id="IPR013749">
    <property type="entry name" value="PM/HMP-P_kinase-1"/>
</dbReference>
<protein>
    <submittedName>
        <fullName evidence="2">Hydroxymethylpyrimidine/phosphomethylpyrimidine kinase</fullName>
    </submittedName>
</protein>
<dbReference type="Pfam" id="PF08543">
    <property type="entry name" value="Phos_pyr_kin"/>
    <property type="match status" value="1"/>
</dbReference>
<proteinExistence type="predicted"/>
<keyword evidence="2" id="KW-0418">Kinase</keyword>
<sequence>MQASIPPLVLIFGPFDPSGSSSLPADAVTCAALGCHALSTLTALLVQDTASTEDIQPVAAELIDDQARCLLEDMTVNAIKVGSLYTTESVSALAQIAADYSHVPLVLHLTSFPDETLITDFDAEDVQLALFELLLPQTDIVVVDHNLLARWQSHGALMGTDADTPVEALLQFGAKWVLTSGAPLRPGQGSYLLQGQDKQTFNWPWQAPPTRLNDADGPLACAITAQLARGLDVQKAVDTALSLPASLVSRSFQPGMGHRLINRSTP</sequence>